<proteinExistence type="predicted"/>
<reference evidence="2" key="1">
    <citation type="submission" date="2020-11" db="EMBL/GenBank/DDBJ databases">
        <title>Azospira inquinata sp. nov.</title>
        <authorList>
            <person name="Moe W.M."/>
            <person name="Mikes M.C."/>
        </authorList>
    </citation>
    <scope>NUCLEOTIDE SEQUENCE</scope>
    <source>
        <strain evidence="2">Azo-3</strain>
    </source>
</reference>
<organism evidence="2 3">
    <name type="scientific">Azospira inquinata</name>
    <dbReference type="NCBI Taxonomy" id="2785627"/>
    <lineage>
        <taxon>Bacteria</taxon>
        <taxon>Pseudomonadati</taxon>
        <taxon>Pseudomonadota</taxon>
        <taxon>Betaproteobacteria</taxon>
        <taxon>Rhodocyclales</taxon>
        <taxon>Rhodocyclaceae</taxon>
        <taxon>Azospira</taxon>
    </lineage>
</organism>
<dbReference type="PROSITE" id="PS51787">
    <property type="entry name" value="LON_N"/>
    <property type="match status" value="1"/>
</dbReference>
<gene>
    <name evidence="2" type="ORF">Azoinq_07760</name>
</gene>
<dbReference type="Pfam" id="PF02190">
    <property type="entry name" value="LON_substr_bdg"/>
    <property type="match status" value="1"/>
</dbReference>
<dbReference type="Proteomes" id="UP000683428">
    <property type="component" value="Chromosome"/>
</dbReference>
<evidence type="ECO:0000313" key="3">
    <source>
        <dbReference type="Proteomes" id="UP000683428"/>
    </source>
</evidence>
<name>A0A975XTI4_9RHOO</name>
<evidence type="ECO:0000259" key="1">
    <source>
        <dbReference type="PROSITE" id="PS51787"/>
    </source>
</evidence>
<protein>
    <submittedName>
        <fullName evidence="2">LON peptidase substrate-binding domain-containing protein</fullName>
    </submittedName>
</protein>
<accession>A0A975XTI4</accession>
<dbReference type="RefSeq" id="WP_216130311.1">
    <property type="nucleotide sequence ID" value="NZ_CP064782.1"/>
</dbReference>
<keyword evidence="3" id="KW-1185">Reference proteome</keyword>
<dbReference type="AlphaFoldDB" id="A0A975XTI4"/>
<dbReference type="EMBL" id="CP064782">
    <property type="protein sequence ID" value="QWT47776.1"/>
    <property type="molecule type" value="Genomic_DNA"/>
</dbReference>
<feature type="domain" description="Lon N-terminal" evidence="1">
    <location>
        <begin position="16"/>
        <end position="206"/>
    </location>
</feature>
<sequence>MGWRDFFRRQAAAPEILDIPLFPLNTVLFPGETLDLKVFEPRYLDMASAALKDGSPFGICLIAQGQEVGHPAEPHPVGTLAEIERWDMPQLGILMLTVRGGQRFNVLESSAQADGLLRARVAPLAEAPSRAIPPAQATLVPLLRQIIADRGDAHCPPPHHFDDAAWVGYRLAEVMPVQPLAKQKLLELEDPVSRLEILQKYLAQRGLVG</sequence>
<dbReference type="KEGG" id="aiq:Azoinq_07760"/>
<evidence type="ECO:0000313" key="2">
    <source>
        <dbReference type="EMBL" id="QWT47776.1"/>
    </source>
</evidence>
<dbReference type="InterPro" id="IPR003111">
    <property type="entry name" value="Lon_prtase_N"/>
</dbReference>
<dbReference type="PANTHER" id="PTHR46732:SF8">
    <property type="entry name" value="ATP-DEPENDENT PROTEASE LA (LON) DOMAIN PROTEIN"/>
    <property type="match status" value="1"/>
</dbReference>
<dbReference type="PANTHER" id="PTHR46732">
    <property type="entry name" value="ATP-DEPENDENT PROTEASE LA (LON) DOMAIN PROTEIN"/>
    <property type="match status" value="1"/>
</dbReference>
<dbReference type="SMART" id="SM00464">
    <property type="entry name" value="LON"/>
    <property type="match status" value="1"/>
</dbReference>